<evidence type="ECO:0000313" key="3">
    <source>
        <dbReference type="EMBL" id="SHG02260.1"/>
    </source>
</evidence>
<keyword evidence="4" id="KW-1185">Reference proteome</keyword>
<dbReference type="NCBIfam" id="TIGR04183">
    <property type="entry name" value="Por_Secre_tail"/>
    <property type="match status" value="1"/>
</dbReference>
<feature type="chain" id="PRO_5012341326" evidence="1">
    <location>
        <begin position="21"/>
        <end position="457"/>
    </location>
</feature>
<dbReference type="STRING" id="1484053.SAMN05444274_12014"/>
<sequence length="457" mass="54733">MKQKISTLILINLFALMAFGEDLNKSNLTDKFRLDSIITVEWNFYNNQWQQNERSIYSYDSENNMTKYRDCYYEYLISKWIDSDKDEFLYDSKKKTTEHISYRKYSSQVGAELIPGLKLQYTYNSNELIDSSLLFGWNNEQQQWNNSASSKETYTYNKNFELITKIIFSRDENTNEWKNSNKTEYYYNSEKNKSEEVSYYVKRNTDEWYNLERTEYTYDVEENWTKYLRLFYDEETNQWTNKSKIEFVFLTDTLQPIYYSWDKTTEEWIYTSSSNFVFDSNSNLIEVVNYNGKDDKGNWIPFTKNTYSYDLSVKYAELILPPSEYILNGIFNSFKRQNIRNKPLDYTLSYWDAENKDWKLYKKGTFYYSQFEATSVNVQNTSGIYLYPNPVNDILFFKTSITSCPIYFKLYDVLGNEILKKELDGNNSISTANLKEGCYFYIIETNGILQKGKLIKK</sequence>
<dbReference type="OrthoDB" id="1119314at2"/>
<gene>
    <name evidence="3" type="ORF">SAMN05444274_12014</name>
</gene>
<feature type="domain" description="Secretion system C-terminal sorting" evidence="2">
    <location>
        <begin position="386"/>
        <end position="451"/>
    </location>
</feature>
<name>A0A1M5GEP2_9BACT</name>
<evidence type="ECO:0000256" key="1">
    <source>
        <dbReference type="SAM" id="SignalP"/>
    </source>
</evidence>
<evidence type="ECO:0000313" key="4">
    <source>
        <dbReference type="Proteomes" id="UP000184164"/>
    </source>
</evidence>
<proteinExistence type="predicted"/>
<dbReference type="Pfam" id="PF18962">
    <property type="entry name" value="Por_Secre_tail"/>
    <property type="match status" value="1"/>
</dbReference>
<dbReference type="InterPro" id="IPR026444">
    <property type="entry name" value="Secre_tail"/>
</dbReference>
<reference evidence="3 4" key="1">
    <citation type="submission" date="2016-11" db="EMBL/GenBank/DDBJ databases">
        <authorList>
            <person name="Jaros S."/>
            <person name="Januszkiewicz K."/>
            <person name="Wedrychowicz H."/>
        </authorList>
    </citation>
    <scope>NUCLEOTIDE SEQUENCE [LARGE SCALE GENOMIC DNA]</scope>
    <source>
        <strain evidence="3 4">DSM 26910</strain>
    </source>
</reference>
<feature type="signal peptide" evidence="1">
    <location>
        <begin position="1"/>
        <end position="20"/>
    </location>
</feature>
<dbReference type="Proteomes" id="UP000184164">
    <property type="component" value="Unassembled WGS sequence"/>
</dbReference>
<dbReference type="AlphaFoldDB" id="A0A1M5GEP2"/>
<dbReference type="RefSeq" id="WP_073003599.1">
    <property type="nucleotide sequence ID" value="NZ_FQUM01000020.1"/>
</dbReference>
<organism evidence="3 4">
    <name type="scientific">Mariniphaga anaerophila</name>
    <dbReference type="NCBI Taxonomy" id="1484053"/>
    <lineage>
        <taxon>Bacteria</taxon>
        <taxon>Pseudomonadati</taxon>
        <taxon>Bacteroidota</taxon>
        <taxon>Bacteroidia</taxon>
        <taxon>Marinilabiliales</taxon>
        <taxon>Prolixibacteraceae</taxon>
        <taxon>Mariniphaga</taxon>
    </lineage>
</organism>
<protein>
    <submittedName>
        <fullName evidence="3">Por secretion system C-terminal sorting domain-containing protein</fullName>
    </submittedName>
</protein>
<dbReference type="Gene3D" id="2.40.128.720">
    <property type="match status" value="3"/>
</dbReference>
<accession>A0A1M5GEP2</accession>
<keyword evidence="1" id="KW-0732">Signal</keyword>
<evidence type="ECO:0000259" key="2">
    <source>
        <dbReference type="Pfam" id="PF18962"/>
    </source>
</evidence>
<dbReference type="EMBL" id="FQUM01000020">
    <property type="protein sequence ID" value="SHG02260.1"/>
    <property type="molecule type" value="Genomic_DNA"/>
</dbReference>